<dbReference type="AlphaFoldDB" id="A0A3M8H680"/>
<feature type="compositionally biased region" description="Basic and acidic residues" evidence="1">
    <location>
        <begin position="29"/>
        <end position="53"/>
    </location>
</feature>
<feature type="region of interest" description="Disordered" evidence="1">
    <location>
        <begin position="25"/>
        <end position="65"/>
    </location>
</feature>
<accession>A0A3M8H680</accession>
<dbReference type="RefSeq" id="WP_122972768.1">
    <property type="nucleotide sequence ID" value="NZ_RHLQ01000035.1"/>
</dbReference>
<feature type="domain" description="DUF1541" evidence="3">
    <location>
        <begin position="80"/>
        <end position="130"/>
    </location>
</feature>
<feature type="chain" id="PRO_5017929115" evidence="2">
    <location>
        <begin position="23"/>
        <end position="199"/>
    </location>
</feature>
<feature type="signal peptide" evidence="2">
    <location>
        <begin position="1"/>
        <end position="22"/>
    </location>
</feature>
<dbReference type="OrthoDB" id="1701949at2"/>
<name>A0A3M8H680_9BACI</name>
<evidence type="ECO:0000256" key="1">
    <source>
        <dbReference type="SAM" id="MobiDB-lite"/>
    </source>
</evidence>
<dbReference type="InterPro" id="IPR011438">
    <property type="entry name" value="DUF1541"/>
</dbReference>
<keyword evidence="5" id="KW-1185">Reference proteome</keyword>
<dbReference type="Pfam" id="PF07563">
    <property type="entry name" value="DUF1541"/>
    <property type="match status" value="2"/>
</dbReference>
<comment type="caution">
    <text evidence="4">The sequence shown here is derived from an EMBL/GenBank/DDBJ whole genome shotgun (WGS) entry which is preliminary data.</text>
</comment>
<evidence type="ECO:0000256" key="2">
    <source>
        <dbReference type="SAM" id="SignalP"/>
    </source>
</evidence>
<gene>
    <name evidence="4" type="ORF">EC501_13165</name>
</gene>
<dbReference type="Gene3D" id="2.30.30.1210">
    <property type="entry name" value="Domain of unknown function DUF1541"/>
    <property type="match status" value="1"/>
</dbReference>
<reference evidence="4 5" key="1">
    <citation type="journal article" date="2014" name="Int. J. Syst. Evol. Microbiol.">
        <title>Lysinibacillus halotolerans sp. nov., isolated from saline-alkaline soil.</title>
        <authorList>
            <person name="Kong D."/>
            <person name="Wang Y."/>
            <person name="Zhao B."/>
            <person name="Li Y."/>
            <person name="Song J."/>
            <person name="Zhai Y."/>
            <person name="Zhang C."/>
            <person name="Wang H."/>
            <person name="Chen X."/>
            <person name="Zhao B."/>
            <person name="Ruan Z."/>
        </authorList>
    </citation>
    <scope>NUCLEOTIDE SEQUENCE [LARGE SCALE GENOMIC DNA]</scope>
    <source>
        <strain evidence="4 5">MCCC 1A12703</strain>
    </source>
</reference>
<dbReference type="EMBL" id="RHLQ01000035">
    <property type="protein sequence ID" value="RNC97912.1"/>
    <property type="molecule type" value="Genomic_DNA"/>
</dbReference>
<organism evidence="4 5">
    <name type="scientific">Lysinibacillus halotolerans</name>
    <dbReference type="NCBI Taxonomy" id="1368476"/>
    <lineage>
        <taxon>Bacteria</taxon>
        <taxon>Bacillati</taxon>
        <taxon>Bacillota</taxon>
        <taxon>Bacilli</taxon>
        <taxon>Bacillales</taxon>
        <taxon>Bacillaceae</taxon>
        <taxon>Lysinibacillus</taxon>
    </lineage>
</organism>
<feature type="domain" description="DUF1541" evidence="3">
    <location>
        <begin position="144"/>
        <end position="193"/>
    </location>
</feature>
<evidence type="ECO:0000259" key="3">
    <source>
        <dbReference type="Pfam" id="PF07563"/>
    </source>
</evidence>
<protein>
    <submittedName>
        <fullName evidence="4">DUF1541 domain-containing protein</fullName>
    </submittedName>
</protein>
<keyword evidence="2" id="KW-0732">Signal</keyword>
<evidence type="ECO:0000313" key="4">
    <source>
        <dbReference type="EMBL" id="RNC97912.1"/>
    </source>
</evidence>
<dbReference type="PROSITE" id="PS51257">
    <property type="entry name" value="PROKAR_LIPOPROTEIN"/>
    <property type="match status" value="1"/>
</dbReference>
<evidence type="ECO:0000313" key="5">
    <source>
        <dbReference type="Proteomes" id="UP000279909"/>
    </source>
</evidence>
<sequence length="199" mass="21355">MANKLMMGIISLTAALTLSACAGDNNEESTEKHNSHENTETTETENHDMEGMDHSTMNHSSDGEIPEGLQEATTPTFPIGSKAMIKADHMAGMEGAEATIVGAFNTTVYTVSFTPTNGGEPVNNHKWVIHEELEGAGESPLEPGVQAKIKAKHMEGMDGATATIDSAEQTTVYMVDYTSTTGEEVKNHKWVTESELSPI</sequence>
<proteinExistence type="predicted"/>
<dbReference type="Proteomes" id="UP000279909">
    <property type="component" value="Unassembled WGS sequence"/>
</dbReference>